<dbReference type="Gene3D" id="2.40.440.10">
    <property type="entry name" value="L,D-transpeptidase catalytic domain-like"/>
    <property type="match status" value="1"/>
</dbReference>
<evidence type="ECO:0000256" key="3">
    <source>
        <dbReference type="ARBA" id="ARBA00022676"/>
    </source>
</evidence>
<name>A0A3N1XR71_9FIRM</name>
<dbReference type="RefSeq" id="WP_123608621.1">
    <property type="nucleotide sequence ID" value="NZ_RJVG01000003.1"/>
</dbReference>
<dbReference type="GO" id="GO:0005576">
    <property type="term" value="C:extracellular region"/>
    <property type="evidence" value="ECO:0007669"/>
    <property type="project" value="TreeGrafter"/>
</dbReference>
<dbReference type="Pfam" id="PF03734">
    <property type="entry name" value="YkuD"/>
    <property type="match status" value="1"/>
</dbReference>
<evidence type="ECO:0000256" key="1">
    <source>
        <dbReference type="ARBA" id="ARBA00004752"/>
    </source>
</evidence>
<evidence type="ECO:0000256" key="4">
    <source>
        <dbReference type="ARBA" id="ARBA00022679"/>
    </source>
</evidence>
<evidence type="ECO:0000259" key="10">
    <source>
        <dbReference type="PROSITE" id="PS52029"/>
    </source>
</evidence>
<dbReference type="OrthoDB" id="177750at2"/>
<keyword evidence="5" id="KW-0378">Hydrolase</keyword>
<dbReference type="GO" id="GO:0018104">
    <property type="term" value="P:peptidoglycan-protein cross-linking"/>
    <property type="evidence" value="ECO:0007669"/>
    <property type="project" value="TreeGrafter"/>
</dbReference>
<gene>
    <name evidence="11" type="ORF">EDD66_10399</name>
</gene>
<dbReference type="InterPro" id="IPR050979">
    <property type="entry name" value="LD-transpeptidase"/>
</dbReference>
<comment type="pathway">
    <text evidence="1 9">Cell wall biogenesis; peptidoglycan biosynthesis.</text>
</comment>
<sequence>MLFSEHNNYYDGFYDYAGNIFNHSQYTQANKYTQVNKYSITINVNRHTLILFENGKIKKYYPIAVGKPSTPTPKGIFKIINKAINPGGPFGVRWLGLSAPNGDYGIRGTNNPSSIGKSVSNGCIRMYNNDILEISNLVSVGTIVKII</sequence>
<dbReference type="UniPathway" id="UPA00219"/>
<dbReference type="SUPFAM" id="SSF141523">
    <property type="entry name" value="L,D-transpeptidase catalytic domain-like"/>
    <property type="match status" value="1"/>
</dbReference>
<evidence type="ECO:0000313" key="11">
    <source>
        <dbReference type="EMBL" id="ROR29164.1"/>
    </source>
</evidence>
<evidence type="ECO:0000256" key="2">
    <source>
        <dbReference type="ARBA" id="ARBA00005992"/>
    </source>
</evidence>
<dbReference type="GO" id="GO:0071555">
    <property type="term" value="P:cell wall organization"/>
    <property type="evidence" value="ECO:0007669"/>
    <property type="project" value="UniProtKB-UniRule"/>
</dbReference>
<keyword evidence="6 9" id="KW-0133">Cell shape</keyword>
<dbReference type="PROSITE" id="PS52029">
    <property type="entry name" value="LD_TPASE"/>
    <property type="match status" value="1"/>
</dbReference>
<accession>A0A3N1XR71</accession>
<evidence type="ECO:0000313" key="12">
    <source>
        <dbReference type="Proteomes" id="UP000273083"/>
    </source>
</evidence>
<dbReference type="GO" id="GO:0008360">
    <property type="term" value="P:regulation of cell shape"/>
    <property type="evidence" value="ECO:0007669"/>
    <property type="project" value="UniProtKB-UniRule"/>
</dbReference>
<dbReference type="PANTHER" id="PTHR30582">
    <property type="entry name" value="L,D-TRANSPEPTIDASE"/>
    <property type="match status" value="1"/>
</dbReference>
<organism evidence="11 12">
    <name type="scientific">Mobilisporobacter senegalensis</name>
    <dbReference type="NCBI Taxonomy" id="1329262"/>
    <lineage>
        <taxon>Bacteria</taxon>
        <taxon>Bacillati</taxon>
        <taxon>Bacillota</taxon>
        <taxon>Clostridia</taxon>
        <taxon>Lachnospirales</taxon>
        <taxon>Lachnospiraceae</taxon>
        <taxon>Mobilisporobacter</taxon>
    </lineage>
</organism>
<keyword evidence="3" id="KW-0328">Glycosyltransferase</keyword>
<dbReference type="GO" id="GO:0016757">
    <property type="term" value="F:glycosyltransferase activity"/>
    <property type="evidence" value="ECO:0007669"/>
    <property type="project" value="UniProtKB-KW"/>
</dbReference>
<evidence type="ECO:0000256" key="9">
    <source>
        <dbReference type="PROSITE-ProRule" id="PRU01373"/>
    </source>
</evidence>
<dbReference type="GO" id="GO:0071972">
    <property type="term" value="F:peptidoglycan L,D-transpeptidase activity"/>
    <property type="evidence" value="ECO:0007669"/>
    <property type="project" value="TreeGrafter"/>
</dbReference>
<comment type="caution">
    <text evidence="9">Lacks conserved residue(s) required for the propagation of feature annotation.</text>
</comment>
<evidence type="ECO:0000256" key="8">
    <source>
        <dbReference type="ARBA" id="ARBA00023316"/>
    </source>
</evidence>
<keyword evidence="12" id="KW-1185">Reference proteome</keyword>
<reference evidence="11 12" key="1">
    <citation type="submission" date="2018-11" db="EMBL/GenBank/DDBJ databases">
        <title>Genomic Encyclopedia of Type Strains, Phase IV (KMG-IV): sequencing the most valuable type-strain genomes for metagenomic binning, comparative biology and taxonomic classification.</title>
        <authorList>
            <person name="Goeker M."/>
        </authorList>
    </citation>
    <scope>NUCLEOTIDE SEQUENCE [LARGE SCALE GENOMIC DNA]</scope>
    <source>
        <strain evidence="11 12">DSM 26537</strain>
    </source>
</reference>
<feature type="domain" description="L,D-TPase catalytic" evidence="10">
    <location>
        <begin position="38"/>
        <end position="147"/>
    </location>
</feature>
<protein>
    <submittedName>
        <fullName evidence="11">L,D-transpeptidase-like protein</fullName>
    </submittedName>
</protein>
<dbReference type="InterPro" id="IPR038063">
    <property type="entry name" value="Transpep_catalytic_dom"/>
</dbReference>
<evidence type="ECO:0000256" key="7">
    <source>
        <dbReference type="ARBA" id="ARBA00022984"/>
    </source>
</evidence>
<dbReference type="Proteomes" id="UP000273083">
    <property type="component" value="Unassembled WGS sequence"/>
</dbReference>
<proteinExistence type="inferred from homology"/>
<keyword evidence="8 9" id="KW-0961">Cell wall biogenesis/degradation</keyword>
<keyword evidence="7 9" id="KW-0573">Peptidoglycan synthesis</keyword>
<dbReference type="InterPro" id="IPR005490">
    <property type="entry name" value="LD_TPept_cat_dom"/>
</dbReference>
<evidence type="ECO:0000256" key="5">
    <source>
        <dbReference type="ARBA" id="ARBA00022801"/>
    </source>
</evidence>
<dbReference type="EMBL" id="RJVG01000003">
    <property type="protein sequence ID" value="ROR29164.1"/>
    <property type="molecule type" value="Genomic_DNA"/>
</dbReference>
<dbReference type="AlphaFoldDB" id="A0A3N1XR71"/>
<dbReference type="CDD" id="cd16913">
    <property type="entry name" value="YkuD_like"/>
    <property type="match status" value="1"/>
</dbReference>
<dbReference type="PANTHER" id="PTHR30582:SF24">
    <property type="entry name" value="L,D-TRANSPEPTIDASE ERFK_SRFK-RELATED"/>
    <property type="match status" value="1"/>
</dbReference>
<evidence type="ECO:0000256" key="6">
    <source>
        <dbReference type="ARBA" id="ARBA00022960"/>
    </source>
</evidence>
<keyword evidence="4" id="KW-0808">Transferase</keyword>
<comment type="similarity">
    <text evidence="2">Belongs to the YkuD family.</text>
</comment>
<comment type="caution">
    <text evidence="11">The sequence shown here is derived from an EMBL/GenBank/DDBJ whole genome shotgun (WGS) entry which is preliminary data.</text>
</comment>